<dbReference type="HOGENOM" id="CLU_1754971_0_0_6"/>
<protein>
    <recommendedName>
        <fullName evidence="4">Lipoprotein</fullName>
    </recommendedName>
</protein>
<feature type="chain" id="PRO_5004178906" description="Lipoprotein" evidence="1">
    <location>
        <begin position="27"/>
        <end position="148"/>
    </location>
</feature>
<dbReference type="OrthoDB" id="6078150at2"/>
<dbReference type="RefSeq" id="WP_011588749.1">
    <property type="nucleotide sequence ID" value="NC_008260.1"/>
</dbReference>
<dbReference type="STRING" id="393595.ABO_1468"/>
<name>Q0VPI2_ALCBS</name>
<sequence>MLRLLSLSLMSVLMLAGCASTGMYHAPTGEQAATLTVDNQLESPVQQDQGAGWKMPTSSEAKASLFKVDGDRITEQAGSQSVQLEAGKHSVEVFADQGGILRFGKFRYTFLEGGIYQVRIRAAEGSKEYSLELVKASAPDDVLVAKNF</sequence>
<dbReference type="PROSITE" id="PS51257">
    <property type="entry name" value="PROKAR_LIPOPROTEIN"/>
    <property type="match status" value="1"/>
</dbReference>
<keyword evidence="3" id="KW-1185">Reference proteome</keyword>
<accession>Q0VPI2</accession>
<evidence type="ECO:0008006" key="4">
    <source>
        <dbReference type="Google" id="ProtNLM"/>
    </source>
</evidence>
<dbReference type="AlphaFoldDB" id="Q0VPI2"/>
<gene>
    <name evidence="2" type="ordered locus">ABO_1468</name>
</gene>
<evidence type="ECO:0000256" key="1">
    <source>
        <dbReference type="SAM" id="SignalP"/>
    </source>
</evidence>
<keyword evidence="1" id="KW-0732">Signal</keyword>
<proteinExistence type="predicted"/>
<feature type="signal peptide" evidence="1">
    <location>
        <begin position="1"/>
        <end position="26"/>
    </location>
</feature>
<dbReference type="EMBL" id="AM286690">
    <property type="protein sequence ID" value="CAL16916.1"/>
    <property type="molecule type" value="Genomic_DNA"/>
</dbReference>
<dbReference type="Proteomes" id="UP000008871">
    <property type="component" value="Chromosome"/>
</dbReference>
<evidence type="ECO:0000313" key="3">
    <source>
        <dbReference type="Proteomes" id="UP000008871"/>
    </source>
</evidence>
<organism evidence="2 3">
    <name type="scientific">Alcanivorax borkumensis (strain ATCC 700651 / DSM 11573 / NCIMB 13689 / SK2)</name>
    <dbReference type="NCBI Taxonomy" id="393595"/>
    <lineage>
        <taxon>Bacteria</taxon>
        <taxon>Pseudomonadati</taxon>
        <taxon>Pseudomonadota</taxon>
        <taxon>Gammaproteobacteria</taxon>
        <taxon>Oceanospirillales</taxon>
        <taxon>Alcanivoracaceae</taxon>
        <taxon>Alcanivorax</taxon>
    </lineage>
</organism>
<reference evidence="2 3" key="1">
    <citation type="journal article" date="2006" name="Nat. Biotechnol.">
        <title>Genome sequence of the ubiquitous hydrocarbon-degrading marine bacterium Alcanivorax borkumensis.</title>
        <authorList>
            <person name="Schneiker S."/>
            <person name="Martins dos Santos V.A.P."/>
            <person name="Bartels D."/>
            <person name="Bekel T."/>
            <person name="Brecht M."/>
            <person name="Buhrmester J."/>
            <person name="Chernikova T.N."/>
            <person name="Denaro R."/>
            <person name="Ferrer M."/>
            <person name="Gertler C."/>
            <person name="Goesmann A."/>
            <person name="Golyshina O.V."/>
            <person name="Kaminski F."/>
            <person name="Khachane A.N."/>
            <person name="Lang S."/>
            <person name="Linke B."/>
            <person name="McHardy A.C."/>
            <person name="Meyer F."/>
            <person name="Nechitaylo T."/>
            <person name="Puehler A."/>
            <person name="Regenhardt D."/>
            <person name="Rupp O."/>
            <person name="Sabirova J.S."/>
            <person name="Selbitschka W."/>
            <person name="Yakimov M.M."/>
            <person name="Timmis K.N."/>
            <person name="Vorhoelter F.-J."/>
            <person name="Weidner S."/>
            <person name="Kaiser O."/>
            <person name="Golyshin P.N."/>
        </authorList>
    </citation>
    <scope>NUCLEOTIDE SEQUENCE [LARGE SCALE GENOMIC DNA]</scope>
    <source>
        <strain evidence="3">ATCC 700651 / DSM 11573 / NCIMB 13689 / SK2</strain>
    </source>
</reference>
<evidence type="ECO:0000313" key="2">
    <source>
        <dbReference type="EMBL" id="CAL16916.1"/>
    </source>
</evidence>
<dbReference type="KEGG" id="abo:ABO_1468"/>